<keyword evidence="2" id="KW-1185">Reference proteome</keyword>
<dbReference type="EMBL" id="KB454500">
    <property type="protein sequence ID" value="EME30353.1"/>
    <property type="molecule type" value="Genomic_DNA"/>
</dbReference>
<gene>
    <name evidence="1" type="ORF">Gasu_22620</name>
</gene>
<accession>M2Y348</accession>
<dbReference type="GeneID" id="17089087"/>
<dbReference type="Proteomes" id="UP000030680">
    <property type="component" value="Unassembled WGS sequence"/>
</dbReference>
<proteinExistence type="predicted"/>
<dbReference type="Pfam" id="PF01603">
    <property type="entry name" value="B56"/>
    <property type="match status" value="1"/>
</dbReference>
<dbReference type="RefSeq" id="XP_005706873.1">
    <property type="nucleotide sequence ID" value="XM_005706816.1"/>
</dbReference>
<dbReference type="PANTHER" id="PTHR10257">
    <property type="entry name" value="SERINE/THREONINE PROTEIN PHOSPHATASE 2A PP2A REGULATORY SUBUNIT B"/>
    <property type="match status" value="1"/>
</dbReference>
<dbReference type="STRING" id="130081.M2Y348"/>
<organism evidence="1 2">
    <name type="scientific">Galdieria sulphuraria</name>
    <name type="common">Red alga</name>
    <dbReference type="NCBI Taxonomy" id="130081"/>
    <lineage>
        <taxon>Eukaryota</taxon>
        <taxon>Rhodophyta</taxon>
        <taxon>Bangiophyceae</taxon>
        <taxon>Galdieriales</taxon>
        <taxon>Galdieriaceae</taxon>
        <taxon>Galdieria</taxon>
    </lineage>
</organism>
<dbReference type="KEGG" id="gsl:Gasu_22620"/>
<dbReference type="OrthoDB" id="10264446at2759"/>
<evidence type="ECO:0000313" key="1">
    <source>
        <dbReference type="EMBL" id="EME30353.1"/>
    </source>
</evidence>
<dbReference type="InterPro" id="IPR011989">
    <property type="entry name" value="ARM-like"/>
</dbReference>
<dbReference type="InterPro" id="IPR002554">
    <property type="entry name" value="PP2A_B56"/>
</dbReference>
<sequence>MSKRKRSEVGSLGDDQTYYEHELTKGTLPHTEAGVFLPRHSFAKETSTFIMDDDAFVNNAIHCRKLQSELSQGINAIVSSEGGERSIQKQQQNILWSLVQYVSRDDTNVNEEIFASVTQLANDLILSSVTRYELKTKNRKEIDWIDGWIEEAEYTKGNSHLESANWSVHQLVYELLLQVLLSQSSRDSRVIVAYWRVDSLKKLLDLFGSPDSRERDYILSIIHVFYKSVVKFRRTIRKFICIRIQSIVFDEEESTQGITEMLEFCCSIIRGFAVPLKKEHEDFLMRCLLPLHKLVNMESFYPPLLFCIMAFLEKNPCLAPRVLDYLLGCWPISNSSKEVLFLNHLEEILAAIPADILKDIICKAVRRIGLCMASYHSLISHRAFLMLENGQVWCLLLLFRESTFPVLTHYAEQVASSHWNSNILQIASRWCHRLRTLN</sequence>
<evidence type="ECO:0000313" key="2">
    <source>
        <dbReference type="Proteomes" id="UP000030680"/>
    </source>
</evidence>
<dbReference type="PANTHER" id="PTHR10257:SF3">
    <property type="entry name" value="SERINE_THREONINE-PROTEIN PHOSPHATASE 2A 56 KDA REGULATORY SUBUNIT GAMMA ISOFORM"/>
    <property type="match status" value="1"/>
</dbReference>
<dbReference type="SUPFAM" id="SSF48371">
    <property type="entry name" value="ARM repeat"/>
    <property type="match status" value="1"/>
</dbReference>
<reference evidence="2" key="1">
    <citation type="journal article" date="2013" name="Science">
        <title>Gene transfer from bacteria and archaea facilitated evolution of an extremophilic eukaryote.</title>
        <authorList>
            <person name="Schonknecht G."/>
            <person name="Chen W.H."/>
            <person name="Ternes C.M."/>
            <person name="Barbier G.G."/>
            <person name="Shrestha R.P."/>
            <person name="Stanke M."/>
            <person name="Brautigam A."/>
            <person name="Baker B.J."/>
            <person name="Banfield J.F."/>
            <person name="Garavito R.M."/>
            <person name="Carr K."/>
            <person name="Wilkerson C."/>
            <person name="Rensing S.A."/>
            <person name="Gagneul D."/>
            <person name="Dickenson N.E."/>
            <person name="Oesterhelt C."/>
            <person name="Lercher M.J."/>
            <person name="Weber A.P."/>
        </authorList>
    </citation>
    <scope>NUCLEOTIDE SEQUENCE [LARGE SCALE GENOMIC DNA]</scope>
    <source>
        <strain evidence="2">074W</strain>
    </source>
</reference>
<dbReference type="GO" id="GO:0000159">
    <property type="term" value="C:protein phosphatase type 2A complex"/>
    <property type="evidence" value="ECO:0007669"/>
    <property type="project" value="InterPro"/>
</dbReference>
<name>M2Y348_GALSU</name>
<dbReference type="Gene3D" id="1.25.10.10">
    <property type="entry name" value="Leucine-rich Repeat Variant"/>
    <property type="match status" value="1"/>
</dbReference>
<dbReference type="eggNOG" id="KOG2085">
    <property type="taxonomic scope" value="Eukaryota"/>
</dbReference>
<protein>
    <submittedName>
        <fullName evidence="1">Protein phosphatase 2 (Formerly 2A), regulatory subunit B</fullName>
    </submittedName>
</protein>
<dbReference type="GO" id="GO:0007165">
    <property type="term" value="P:signal transduction"/>
    <property type="evidence" value="ECO:0007669"/>
    <property type="project" value="InterPro"/>
</dbReference>
<dbReference type="InterPro" id="IPR016024">
    <property type="entry name" value="ARM-type_fold"/>
</dbReference>
<dbReference type="AlphaFoldDB" id="M2Y348"/>
<dbReference type="GO" id="GO:0019888">
    <property type="term" value="F:protein phosphatase regulator activity"/>
    <property type="evidence" value="ECO:0007669"/>
    <property type="project" value="InterPro"/>
</dbReference>
<dbReference type="Gramene" id="EME30353">
    <property type="protein sequence ID" value="EME30353"/>
    <property type="gene ID" value="Gasu_22620"/>
</dbReference>